<dbReference type="InterPro" id="IPR000589">
    <property type="entry name" value="Ribosomal_uS15"/>
</dbReference>
<keyword evidence="2 4" id="KW-0687">Ribonucleoprotein</keyword>
<comment type="function">
    <text evidence="4 6">One of the primary rRNA binding proteins, it binds directly to 16S rRNA where it helps nucleate assembly of the platform of the 30S subunit by binding and bridging several RNA helices of the 16S rRNA.</text>
</comment>
<evidence type="ECO:0000256" key="1">
    <source>
        <dbReference type="ARBA" id="ARBA00022980"/>
    </source>
</evidence>
<accession>A0A1G2HMF9</accession>
<comment type="caution">
    <text evidence="7">The sequence shown here is derived from an EMBL/GenBank/DDBJ whole genome shotgun (WGS) entry which is preliminary data.</text>
</comment>
<evidence type="ECO:0000313" key="7">
    <source>
        <dbReference type="EMBL" id="OGZ63676.1"/>
    </source>
</evidence>
<evidence type="ECO:0000256" key="2">
    <source>
        <dbReference type="ARBA" id="ARBA00023274"/>
    </source>
</evidence>
<dbReference type="CDD" id="cd00353">
    <property type="entry name" value="Ribosomal_S15p_S13e"/>
    <property type="match status" value="1"/>
</dbReference>
<comment type="subunit">
    <text evidence="3 4">Part of the 30S ribosomal subunit. Forms a bridge to the 50S subunit in the 70S ribosome, contacting the 23S rRNA.</text>
</comment>
<comment type="similarity">
    <text evidence="4 5">Belongs to the universal ribosomal protein uS15 family.</text>
</comment>
<dbReference type="GO" id="GO:0006412">
    <property type="term" value="P:translation"/>
    <property type="evidence" value="ECO:0007669"/>
    <property type="project" value="UniProtKB-UniRule"/>
</dbReference>
<evidence type="ECO:0000313" key="8">
    <source>
        <dbReference type="Proteomes" id="UP000177190"/>
    </source>
</evidence>
<evidence type="ECO:0000256" key="5">
    <source>
        <dbReference type="RuleBase" id="RU003919"/>
    </source>
</evidence>
<evidence type="ECO:0000256" key="3">
    <source>
        <dbReference type="ARBA" id="ARBA00064542"/>
    </source>
</evidence>
<proteinExistence type="inferred from homology"/>
<dbReference type="EMBL" id="MHOM01000029">
    <property type="protein sequence ID" value="OGZ63676.1"/>
    <property type="molecule type" value="Genomic_DNA"/>
</dbReference>
<dbReference type="InterPro" id="IPR009068">
    <property type="entry name" value="uS15_NS1_RNA-bd_sf"/>
</dbReference>
<organism evidence="7 8">
    <name type="scientific">Candidatus Staskawiczbacteria bacterium RIFCSPHIGHO2_01_FULL_36_16</name>
    <dbReference type="NCBI Taxonomy" id="1802200"/>
    <lineage>
        <taxon>Bacteria</taxon>
        <taxon>Candidatus Staskawicziibacteriota</taxon>
    </lineage>
</organism>
<dbReference type="NCBIfam" id="TIGR00952">
    <property type="entry name" value="S15_bact"/>
    <property type="match status" value="1"/>
</dbReference>
<comment type="function">
    <text evidence="4">Forms an intersubunit bridge (bridge B4) with the 23S rRNA of the 50S subunit in the ribosome.</text>
</comment>
<keyword evidence="1 4" id="KW-0689">Ribosomal protein</keyword>
<gene>
    <name evidence="4" type="primary">rpsO</name>
    <name evidence="7" type="ORF">A2812_01315</name>
</gene>
<dbReference type="Gene3D" id="6.10.250.3130">
    <property type="match status" value="1"/>
</dbReference>
<keyword evidence="4 6" id="KW-0694">RNA-binding</keyword>
<dbReference type="SMART" id="SM01387">
    <property type="entry name" value="Ribosomal_S15"/>
    <property type="match status" value="1"/>
</dbReference>
<keyword evidence="4 6" id="KW-0699">rRNA-binding</keyword>
<reference evidence="7 8" key="1">
    <citation type="journal article" date="2016" name="Nat. Commun.">
        <title>Thousands of microbial genomes shed light on interconnected biogeochemical processes in an aquifer system.</title>
        <authorList>
            <person name="Anantharaman K."/>
            <person name="Brown C.T."/>
            <person name="Hug L.A."/>
            <person name="Sharon I."/>
            <person name="Castelle C.J."/>
            <person name="Probst A.J."/>
            <person name="Thomas B.C."/>
            <person name="Singh A."/>
            <person name="Wilkins M.J."/>
            <person name="Karaoz U."/>
            <person name="Brodie E.L."/>
            <person name="Williams K.H."/>
            <person name="Hubbard S.S."/>
            <person name="Banfield J.F."/>
        </authorList>
    </citation>
    <scope>NUCLEOTIDE SEQUENCE [LARGE SCALE GENOMIC DNA]</scope>
</reference>
<dbReference type="PROSITE" id="PS00362">
    <property type="entry name" value="RIBOSOMAL_S15"/>
    <property type="match status" value="1"/>
</dbReference>
<dbReference type="SUPFAM" id="SSF47060">
    <property type="entry name" value="S15/NS1 RNA-binding domain"/>
    <property type="match status" value="1"/>
</dbReference>
<protein>
    <recommendedName>
        <fullName evidence="4">Small ribosomal subunit protein uS15</fullName>
    </recommendedName>
</protein>
<dbReference type="GO" id="GO:0022627">
    <property type="term" value="C:cytosolic small ribosomal subunit"/>
    <property type="evidence" value="ECO:0007669"/>
    <property type="project" value="TreeGrafter"/>
</dbReference>
<dbReference type="InterPro" id="IPR005290">
    <property type="entry name" value="Ribosomal_uS15_bac-type"/>
</dbReference>
<dbReference type="Proteomes" id="UP000177190">
    <property type="component" value="Unassembled WGS sequence"/>
</dbReference>
<evidence type="ECO:0000256" key="6">
    <source>
        <dbReference type="RuleBase" id="RU004524"/>
    </source>
</evidence>
<dbReference type="PANTHER" id="PTHR23321:SF26">
    <property type="entry name" value="SMALL RIBOSOMAL SUBUNIT PROTEIN US15M"/>
    <property type="match status" value="1"/>
</dbReference>
<dbReference type="GO" id="GO:0019843">
    <property type="term" value="F:rRNA binding"/>
    <property type="evidence" value="ECO:0007669"/>
    <property type="project" value="UniProtKB-UniRule"/>
</dbReference>
<dbReference type="FunFam" id="1.10.287.10:FF:000002">
    <property type="entry name" value="30S ribosomal protein S15"/>
    <property type="match status" value="1"/>
</dbReference>
<dbReference type="STRING" id="1802200.A2812_01315"/>
<dbReference type="Gene3D" id="1.10.287.10">
    <property type="entry name" value="S15/NS1, RNA-binding"/>
    <property type="match status" value="1"/>
</dbReference>
<dbReference type="GO" id="GO:0003735">
    <property type="term" value="F:structural constituent of ribosome"/>
    <property type="evidence" value="ECO:0007669"/>
    <property type="project" value="InterPro"/>
</dbReference>
<dbReference type="Pfam" id="PF00312">
    <property type="entry name" value="Ribosomal_S15"/>
    <property type="match status" value="1"/>
</dbReference>
<dbReference type="PANTHER" id="PTHR23321">
    <property type="entry name" value="RIBOSOMAL PROTEIN S15, BACTERIAL AND ORGANELLAR"/>
    <property type="match status" value="1"/>
</dbReference>
<sequence>MALKTKEKTKIIKEVGTHEKDTGSSEVQIALLSKEIDKLASHLKKHPKDLHSRRGLIKMVIKRKKLLAYLQKSSEKRYAKIIKQMGLKK</sequence>
<dbReference type="AlphaFoldDB" id="A0A1G2HMF9"/>
<dbReference type="HAMAP" id="MF_01343_B">
    <property type="entry name" value="Ribosomal_uS15_B"/>
    <property type="match status" value="1"/>
</dbReference>
<name>A0A1G2HMF9_9BACT</name>
<evidence type="ECO:0000256" key="4">
    <source>
        <dbReference type="HAMAP-Rule" id="MF_01343"/>
    </source>
</evidence>